<proteinExistence type="predicted"/>
<comment type="caution">
    <text evidence="2">The sequence shown here is derived from an EMBL/GenBank/DDBJ whole genome shotgun (WGS) entry which is preliminary data.</text>
</comment>
<organism evidence="2 3">
    <name type="scientific">Streptomyces cirratus</name>
    <dbReference type="NCBI Taxonomy" id="68187"/>
    <lineage>
        <taxon>Bacteria</taxon>
        <taxon>Bacillati</taxon>
        <taxon>Actinomycetota</taxon>
        <taxon>Actinomycetes</taxon>
        <taxon>Kitasatosporales</taxon>
        <taxon>Streptomycetaceae</taxon>
        <taxon>Streptomyces</taxon>
    </lineage>
</organism>
<sequence length="108" mass="11449">MEGELDDAQGDRRRLETPGTPAQEQTAHEAQGGEEPDRARRVGQLSAGQDMARGAKRQASGSTEQTRPGPPQPGSRSAHRHNLCAPYAVADAVCRAAWSPGAHLPVCL</sequence>
<accession>A0ABQ3F5C4</accession>
<name>A0ABQ3F5C4_9ACTN</name>
<dbReference type="EMBL" id="BMVP01000027">
    <property type="protein sequence ID" value="GHB85011.1"/>
    <property type="molecule type" value="Genomic_DNA"/>
</dbReference>
<gene>
    <name evidence="2" type="ORF">GCM10010347_64940</name>
</gene>
<reference evidence="3" key="1">
    <citation type="journal article" date="2019" name="Int. J. Syst. Evol. Microbiol.">
        <title>The Global Catalogue of Microorganisms (GCM) 10K type strain sequencing project: providing services to taxonomists for standard genome sequencing and annotation.</title>
        <authorList>
            <consortium name="The Broad Institute Genomics Platform"/>
            <consortium name="The Broad Institute Genome Sequencing Center for Infectious Disease"/>
            <person name="Wu L."/>
            <person name="Ma J."/>
        </authorList>
    </citation>
    <scope>NUCLEOTIDE SEQUENCE [LARGE SCALE GENOMIC DNA]</scope>
    <source>
        <strain evidence="3">JCM 4738</strain>
    </source>
</reference>
<protein>
    <submittedName>
        <fullName evidence="2">Uncharacterized protein</fullName>
    </submittedName>
</protein>
<evidence type="ECO:0000256" key="1">
    <source>
        <dbReference type="SAM" id="MobiDB-lite"/>
    </source>
</evidence>
<feature type="region of interest" description="Disordered" evidence="1">
    <location>
        <begin position="1"/>
        <end position="80"/>
    </location>
</feature>
<keyword evidence="3" id="KW-1185">Reference proteome</keyword>
<dbReference type="Proteomes" id="UP000642673">
    <property type="component" value="Unassembled WGS sequence"/>
</dbReference>
<evidence type="ECO:0000313" key="3">
    <source>
        <dbReference type="Proteomes" id="UP000642673"/>
    </source>
</evidence>
<evidence type="ECO:0000313" key="2">
    <source>
        <dbReference type="EMBL" id="GHB85011.1"/>
    </source>
</evidence>